<name>A0A4S2KS63_9HYME</name>
<evidence type="ECO:0000313" key="1">
    <source>
        <dbReference type="EMBL" id="TGZ50818.1"/>
    </source>
</evidence>
<sequence length="63" mass="7132">MLNIIELAANIERLCVLTKIASKFLIGNVDHICDKLRRHSTPHCRSTFATNPPVFLIIIFAQL</sequence>
<keyword evidence="2" id="KW-1185">Reference proteome</keyword>
<evidence type="ECO:0000313" key="2">
    <source>
        <dbReference type="Proteomes" id="UP000310200"/>
    </source>
</evidence>
<dbReference type="AlphaFoldDB" id="A0A4S2KS63"/>
<proteinExistence type="predicted"/>
<accession>A0A4S2KS63</accession>
<reference evidence="1 2" key="1">
    <citation type="journal article" date="2019" name="Philos. Trans. R. Soc. Lond., B, Biol. Sci.">
        <title>Ant behaviour and brain gene expression of defending hosts depend on the ecological success of the intruding social parasite.</title>
        <authorList>
            <person name="Kaur R."/>
            <person name="Stoldt M."/>
            <person name="Jongepier E."/>
            <person name="Feldmeyer B."/>
            <person name="Menzel F."/>
            <person name="Bornberg-Bauer E."/>
            <person name="Foitzik S."/>
        </authorList>
    </citation>
    <scope>NUCLEOTIDE SEQUENCE [LARGE SCALE GENOMIC DNA]</scope>
    <source>
        <tissue evidence="1">Whole body</tissue>
    </source>
</reference>
<dbReference type="EMBL" id="QBLH01001859">
    <property type="protein sequence ID" value="TGZ50818.1"/>
    <property type="molecule type" value="Genomic_DNA"/>
</dbReference>
<organism evidence="1 2">
    <name type="scientific">Temnothorax longispinosus</name>
    <dbReference type="NCBI Taxonomy" id="300112"/>
    <lineage>
        <taxon>Eukaryota</taxon>
        <taxon>Metazoa</taxon>
        <taxon>Ecdysozoa</taxon>
        <taxon>Arthropoda</taxon>
        <taxon>Hexapoda</taxon>
        <taxon>Insecta</taxon>
        <taxon>Pterygota</taxon>
        <taxon>Neoptera</taxon>
        <taxon>Endopterygota</taxon>
        <taxon>Hymenoptera</taxon>
        <taxon>Apocrita</taxon>
        <taxon>Aculeata</taxon>
        <taxon>Formicoidea</taxon>
        <taxon>Formicidae</taxon>
        <taxon>Myrmicinae</taxon>
        <taxon>Temnothorax</taxon>
    </lineage>
</organism>
<dbReference type="Proteomes" id="UP000310200">
    <property type="component" value="Unassembled WGS sequence"/>
</dbReference>
<gene>
    <name evidence="1" type="ORF">DBV15_01756</name>
</gene>
<protein>
    <submittedName>
        <fullName evidence="1">Uncharacterized protein</fullName>
    </submittedName>
</protein>
<comment type="caution">
    <text evidence="1">The sequence shown here is derived from an EMBL/GenBank/DDBJ whole genome shotgun (WGS) entry which is preliminary data.</text>
</comment>